<protein>
    <recommendedName>
        <fullName evidence="5">Flavin-containing monooxygenase</fullName>
        <ecNumber evidence="5">1.-.-.-</ecNumber>
    </recommendedName>
</protein>
<dbReference type="GO" id="GO:0050661">
    <property type="term" value="F:NADP binding"/>
    <property type="evidence" value="ECO:0007669"/>
    <property type="project" value="InterPro"/>
</dbReference>
<dbReference type="InterPro" id="IPR051209">
    <property type="entry name" value="FAD-bind_Monooxygenase_sf"/>
</dbReference>
<name>A0A813MIH2_ADIRI</name>
<dbReference type="Pfam" id="PF00743">
    <property type="entry name" value="FMO-like"/>
    <property type="match status" value="1"/>
</dbReference>
<dbReference type="GO" id="GO:0050660">
    <property type="term" value="F:flavin adenine dinucleotide binding"/>
    <property type="evidence" value="ECO:0007669"/>
    <property type="project" value="InterPro"/>
</dbReference>
<keyword evidence="2 5" id="KW-0285">Flavoprotein</keyword>
<dbReference type="Gene3D" id="3.50.50.60">
    <property type="entry name" value="FAD/NAD(P)-binding domain"/>
    <property type="match status" value="2"/>
</dbReference>
<keyword evidence="5" id="KW-0503">Monooxygenase</keyword>
<evidence type="ECO:0000256" key="4">
    <source>
        <dbReference type="ARBA" id="ARBA00023002"/>
    </source>
</evidence>
<dbReference type="InterPro" id="IPR036188">
    <property type="entry name" value="FAD/NAD-bd_sf"/>
</dbReference>
<reference evidence="7" key="1">
    <citation type="submission" date="2021-02" db="EMBL/GenBank/DDBJ databases">
        <authorList>
            <person name="Nowell W R."/>
        </authorList>
    </citation>
    <scope>NUCLEOTIDE SEQUENCE</scope>
</reference>
<feature type="transmembrane region" description="Helical" evidence="6">
    <location>
        <begin position="12"/>
        <end position="39"/>
    </location>
</feature>
<dbReference type="InterPro" id="IPR020946">
    <property type="entry name" value="Flavin_mOase-like"/>
</dbReference>
<evidence type="ECO:0000313" key="7">
    <source>
        <dbReference type="EMBL" id="CAF0720606.1"/>
    </source>
</evidence>
<organism evidence="7 8">
    <name type="scientific">Adineta ricciae</name>
    <name type="common">Rotifer</name>
    <dbReference type="NCBI Taxonomy" id="249248"/>
    <lineage>
        <taxon>Eukaryota</taxon>
        <taxon>Metazoa</taxon>
        <taxon>Spiralia</taxon>
        <taxon>Gnathifera</taxon>
        <taxon>Rotifera</taxon>
        <taxon>Eurotatoria</taxon>
        <taxon>Bdelloidea</taxon>
        <taxon>Adinetida</taxon>
        <taxon>Adinetidae</taxon>
        <taxon>Adineta</taxon>
    </lineage>
</organism>
<dbReference type="OrthoDB" id="66881at2759"/>
<evidence type="ECO:0000256" key="3">
    <source>
        <dbReference type="ARBA" id="ARBA00022827"/>
    </source>
</evidence>
<evidence type="ECO:0000313" key="8">
    <source>
        <dbReference type="Proteomes" id="UP000663852"/>
    </source>
</evidence>
<evidence type="ECO:0000256" key="2">
    <source>
        <dbReference type="ARBA" id="ARBA00022630"/>
    </source>
</evidence>
<dbReference type="Proteomes" id="UP000663852">
    <property type="component" value="Unassembled WGS sequence"/>
</dbReference>
<dbReference type="PANTHER" id="PTHR42877:SF4">
    <property type="entry name" value="FAD_NAD(P)-BINDING DOMAIN-CONTAINING PROTEIN-RELATED"/>
    <property type="match status" value="1"/>
</dbReference>
<evidence type="ECO:0000256" key="5">
    <source>
        <dbReference type="RuleBase" id="RU361177"/>
    </source>
</evidence>
<dbReference type="GO" id="GO:0004499">
    <property type="term" value="F:N,N-dimethylaniline monooxygenase activity"/>
    <property type="evidence" value="ECO:0007669"/>
    <property type="project" value="InterPro"/>
</dbReference>
<keyword evidence="6" id="KW-0472">Membrane</keyword>
<keyword evidence="3 5" id="KW-0274">FAD</keyword>
<dbReference type="SUPFAM" id="SSF51905">
    <property type="entry name" value="FAD/NAD(P)-binding domain"/>
    <property type="match status" value="2"/>
</dbReference>
<dbReference type="EC" id="1.-.-.-" evidence="5"/>
<dbReference type="PANTHER" id="PTHR42877">
    <property type="entry name" value="L-ORNITHINE N(5)-MONOOXYGENASE-RELATED"/>
    <property type="match status" value="1"/>
</dbReference>
<comment type="caution">
    <text evidence="7">The sequence shown here is derived from an EMBL/GenBank/DDBJ whole genome shotgun (WGS) entry which is preliminary data.</text>
</comment>
<evidence type="ECO:0000256" key="6">
    <source>
        <dbReference type="SAM" id="Phobius"/>
    </source>
</evidence>
<proteinExistence type="inferred from homology"/>
<gene>
    <name evidence="7" type="ORF">EDS130_LOCUS208</name>
</gene>
<comment type="similarity">
    <text evidence="5">Belongs to the FMO family.</text>
</comment>
<comment type="cofactor">
    <cofactor evidence="5">
        <name>FAD</name>
        <dbReference type="ChEBI" id="CHEBI:57692"/>
    </cofactor>
</comment>
<keyword evidence="6" id="KW-1133">Transmembrane helix</keyword>
<dbReference type="AlphaFoldDB" id="A0A813MIH2"/>
<dbReference type="EMBL" id="CAJNOJ010000001">
    <property type="protein sequence ID" value="CAF0720606.1"/>
    <property type="molecule type" value="Genomic_DNA"/>
</dbReference>
<keyword evidence="4 5" id="KW-0560">Oxidoreductase</keyword>
<accession>A0A813MIH2</accession>
<keyword evidence="6" id="KW-0812">Transmembrane</keyword>
<dbReference type="PRINTS" id="PR00469">
    <property type="entry name" value="PNDRDTASEII"/>
</dbReference>
<evidence type="ECO:0000256" key="1">
    <source>
        <dbReference type="ARBA" id="ARBA00010139"/>
    </source>
</evidence>
<sequence length="549" mass="64200">MTSTSPSALRLLFYLICSYSASILSILIGLTSQFIYWFLFDSFGRHEKRTRRKLNWTSPERDDEYNVIIVGTGFSGIGTAIRLNQLGMSNYILFDRNAHAGGTWYANQYPGCACDVPSNLYSFSFEPNPNWSYFFSRQPEIWNYLEHCADKYHVRSHIRFNTTVTQLKWIEDQQLWQVTTESNNEEKVYYGRSVVLGTGPLSNAAYPTDIDGIEKFEGEMCHTAKWNKNIDFRNKRVAVVGTGASAIQVVPEVQKMGVKQLLVFQRTPPWVIPRIDRRVTNFEKWLFTCFPMLQRLIRRCIYWSRESYILSFVYRWPLRYMSEELVLHNLNREVKDPLLRKKVTPTWELGCKRTLVTSDWYTALQKPNVELITNRIREVKAHSIVTYDGDEYPVDIIIWSTGFETQKFGIPVYGKNGCSLVEQWSKTMAAYRGVTIPNYPNLFLLLGPNSRLGHSSVIVMLEAQLKYLVEIFVYMNENSVRSVAIKQNAHDKYNQWLQSKLKKTVWNLGGCHSWYQNFQGDVTTIWPDFTWIYRSLLKRFDSENYIIEK</sequence>
<comment type="similarity">
    <text evidence="1">Belongs to the FAD-binding monooxygenase family.</text>
</comment>